<reference evidence="2" key="1">
    <citation type="journal article" date="2021" name="Proc. Natl. Acad. Sci. U.S.A.">
        <title>A Catalog of Tens of Thousands of Viruses from Human Metagenomes Reveals Hidden Associations with Chronic Diseases.</title>
        <authorList>
            <person name="Tisza M.J."/>
            <person name="Buck C.B."/>
        </authorList>
    </citation>
    <scope>NUCLEOTIDE SEQUENCE</scope>
    <source>
        <strain evidence="2">Ctr0N4</strain>
    </source>
</reference>
<evidence type="ECO:0000313" key="2">
    <source>
        <dbReference type="EMBL" id="DAD75602.1"/>
    </source>
</evidence>
<evidence type="ECO:0000259" key="1">
    <source>
        <dbReference type="Pfam" id="PF19905"/>
    </source>
</evidence>
<organism evidence="2">
    <name type="scientific">Siphoviridae sp. ctr0N4</name>
    <dbReference type="NCBI Taxonomy" id="2826473"/>
    <lineage>
        <taxon>Viruses</taxon>
        <taxon>Duplodnaviria</taxon>
        <taxon>Heunggongvirae</taxon>
        <taxon>Uroviricota</taxon>
        <taxon>Caudoviricetes</taxon>
    </lineage>
</organism>
<feature type="domain" description="DUF6378" evidence="1">
    <location>
        <begin position="10"/>
        <end position="90"/>
    </location>
</feature>
<accession>A0A8S5M053</accession>
<proteinExistence type="predicted"/>
<dbReference type="InterPro" id="IPR045958">
    <property type="entry name" value="DUF6378"/>
</dbReference>
<sequence length="96" mass="10597">MDKTVFLEDVRGIVEEREEQHGSPKEIFESIAIFWSDYLYRAYGCEVDLSGMDVALMMTQFKIARVIANPGKALDSLMDIAGYAACAAELGGLGKE</sequence>
<dbReference type="EMBL" id="BK014786">
    <property type="protein sequence ID" value="DAD75602.1"/>
    <property type="molecule type" value="Genomic_DNA"/>
</dbReference>
<protein>
    <recommendedName>
        <fullName evidence="1">DUF6378 domain-containing protein</fullName>
    </recommendedName>
</protein>
<name>A0A8S5M053_9CAUD</name>
<dbReference type="Pfam" id="PF19905">
    <property type="entry name" value="DUF6378"/>
    <property type="match status" value="1"/>
</dbReference>